<name>A0ACC5VYB5_9GAMM</name>
<sequence length="260" mass="28247">MIVSFLEGDPDQPLVTGRTYHGVNTAPYPLPEHKTRTVIRTQSHQAEGFNELRFEDEAGEEQIWLHAQKDLALLTLNNRTEEIQNDSHLKIRNDRISEIDNDDHHTVHGHRHAQVDGDDHLTISGTRHERVGQAQLVEAGQEVHQKAGAKTVIDAGAEITLKAGGSFVKLDPSGVTISGPQVRINSGGSPGVGSGQAVMNAVLPGHVKPEQHERIAPLQQNQLMTAALQGAAVVEICQRLKDGTNDNVHACALGEQCPCR</sequence>
<evidence type="ECO:0000313" key="2">
    <source>
        <dbReference type="Proteomes" id="UP001319846"/>
    </source>
</evidence>
<reference evidence="1" key="1">
    <citation type="submission" date="2020-06" db="EMBL/GenBank/DDBJ databases">
        <title>Whole Genome Sequence of Halomonas aquamarina MB598.</title>
        <authorList>
            <person name="Pervaiz M."/>
            <person name="Fariq A."/>
            <person name="Yasmin A."/>
            <person name="Welch M."/>
        </authorList>
    </citation>
    <scope>NUCLEOTIDE SEQUENCE</scope>
    <source>
        <strain evidence="1">MB598</strain>
    </source>
</reference>
<proteinExistence type="predicted"/>
<keyword evidence="2" id="KW-1185">Reference proteome</keyword>
<accession>A0ACC5VYB5</accession>
<gene>
    <name evidence="1" type="ORF">HW452_14080</name>
</gene>
<evidence type="ECO:0000313" key="1">
    <source>
        <dbReference type="EMBL" id="MBZ5488652.1"/>
    </source>
</evidence>
<dbReference type="Proteomes" id="UP001319846">
    <property type="component" value="Unassembled WGS sequence"/>
</dbReference>
<comment type="caution">
    <text evidence="1">The sequence shown here is derived from an EMBL/GenBank/DDBJ whole genome shotgun (WGS) entry which is preliminary data.</text>
</comment>
<protein>
    <submittedName>
        <fullName evidence="1">Uncharacterized protein</fullName>
    </submittedName>
</protein>
<dbReference type="EMBL" id="JABYQT010000010">
    <property type="protein sequence ID" value="MBZ5488652.1"/>
    <property type="molecule type" value="Genomic_DNA"/>
</dbReference>
<organism evidence="1 2">
    <name type="scientific">Vreelandella aquamarina</name>
    <dbReference type="NCBI Taxonomy" id="77097"/>
    <lineage>
        <taxon>Bacteria</taxon>
        <taxon>Pseudomonadati</taxon>
        <taxon>Pseudomonadota</taxon>
        <taxon>Gammaproteobacteria</taxon>
        <taxon>Oceanospirillales</taxon>
        <taxon>Halomonadaceae</taxon>
        <taxon>Vreelandella</taxon>
    </lineage>
</organism>